<dbReference type="GO" id="GO:0005762">
    <property type="term" value="C:mitochondrial large ribosomal subunit"/>
    <property type="evidence" value="ECO:0007669"/>
    <property type="project" value="EnsemblFungi"/>
</dbReference>
<dbReference type="GO" id="GO:0032543">
    <property type="term" value="P:mitochondrial translation"/>
    <property type="evidence" value="ECO:0007669"/>
    <property type="project" value="EnsemblFungi"/>
</dbReference>
<dbReference type="PANTHER" id="PTHR13691">
    <property type="entry name" value="RIBOSOMAL PROTEIN L2"/>
    <property type="match status" value="1"/>
</dbReference>
<dbReference type="Pfam" id="PF00181">
    <property type="entry name" value="Ribosomal_L2_N"/>
    <property type="match status" value="1"/>
</dbReference>
<dbReference type="Proteomes" id="UP000095023">
    <property type="component" value="Unassembled WGS sequence"/>
</dbReference>
<evidence type="ECO:0000259" key="9">
    <source>
        <dbReference type="SMART" id="SM01382"/>
    </source>
</evidence>
<dbReference type="Gene3D" id="4.10.950.10">
    <property type="entry name" value="Ribosomal protein L2, domain 3"/>
    <property type="match status" value="1"/>
</dbReference>
<name>A0A1E4TDN7_9ASCO</name>
<keyword evidence="4" id="KW-0496">Mitochondrion</keyword>
<dbReference type="GO" id="GO:0016740">
    <property type="term" value="F:transferase activity"/>
    <property type="evidence" value="ECO:0007669"/>
    <property type="project" value="InterPro"/>
</dbReference>
<dbReference type="InterPro" id="IPR002171">
    <property type="entry name" value="Ribosomal_uL2"/>
</dbReference>
<feature type="domain" description="Large ribosomal subunit protein uL2 RNA-binding" evidence="10">
    <location>
        <begin position="50"/>
        <end position="126"/>
    </location>
</feature>
<evidence type="ECO:0000256" key="6">
    <source>
        <dbReference type="ARBA" id="ARBA00037226"/>
    </source>
</evidence>
<evidence type="ECO:0000313" key="12">
    <source>
        <dbReference type="Proteomes" id="UP000095023"/>
    </source>
</evidence>
<comment type="subcellular location">
    <subcellularLocation>
        <location evidence="1">Mitochondrion</location>
    </subcellularLocation>
</comment>
<evidence type="ECO:0000256" key="1">
    <source>
        <dbReference type="ARBA" id="ARBA00004173"/>
    </source>
</evidence>
<dbReference type="SUPFAM" id="SSF50249">
    <property type="entry name" value="Nucleic acid-binding proteins"/>
    <property type="match status" value="1"/>
</dbReference>
<dbReference type="Pfam" id="PF03947">
    <property type="entry name" value="Ribosomal_L2_C"/>
    <property type="match status" value="1"/>
</dbReference>
<dbReference type="NCBIfam" id="TIGR01171">
    <property type="entry name" value="rplB_bact"/>
    <property type="match status" value="1"/>
</dbReference>
<dbReference type="GO" id="GO:0003735">
    <property type="term" value="F:structural constituent of ribosome"/>
    <property type="evidence" value="ECO:0007669"/>
    <property type="project" value="EnsemblFungi"/>
</dbReference>
<comment type="function">
    <text evidence="6">Component of the mitochondrial ribosome (mitoribosome), a dedicated translation machinery responsible for the synthesis of mitochondrial genome-encoded proteins, including at least some of the essential transmembrane subunits of the mitochondrial respiratory chain. The mitoribosomes are attached to the mitochondrial inner membrane and translation products are cotranslationally integrated into the membrane.</text>
</comment>
<dbReference type="Gene3D" id="2.30.30.30">
    <property type="match status" value="1"/>
</dbReference>
<evidence type="ECO:0000256" key="4">
    <source>
        <dbReference type="ARBA" id="ARBA00023128"/>
    </source>
</evidence>
<dbReference type="OrthoDB" id="268576at2759"/>
<dbReference type="EMBL" id="KV453842">
    <property type="protein sequence ID" value="ODV89849.1"/>
    <property type="molecule type" value="Genomic_DNA"/>
</dbReference>
<protein>
    <recommendedName>
        <fullName evidence="7">Large ribosomal subunit protein uL2m</fullName>
    </recommendedName>
</protein>
<keyword evidence="5" id="KW-0687">Ribonucleoprotein</keyword>
<feature type="region of interest" description="Disordered" evidence="8">
    <location>
        <begin position="256"/>
        <end position="313"/>
    </location>
</feature>
<organism evidence="11 12">
    <name type="scientific">Tortispora caseinolytica NRRL Y-17796</name>
    <dbReference type="NCBI Taxonomy" id="767744"/>
    <lineage>
        <taxon>Eukaryota</taxon>
        <taxon>Fungi</taxon>
        <taxon>Dikarya</taxon>
        <taxon>Ascomycota</taxon>
        <taxon>Saccharomycotina</taxon>
        <taxon>Trigonopsidomycetes</taxon>
        <taxon>Trigonopsidales</taxon>
        <taxon>Trigonopsidaceae</taxon>
        <taxon>Tortispora</taxon>
    </lineage>
</organism>
<evidence type="ECO:0000256" key="8">
    <source>
        <dbReference type="SAM" id="MobiDB-lite"/>
    </source>
</evidence>
<dbReference type="Gene3D" id="2.40.50.140">
    <property type="entry name" value="Nucleic acid-binding proteins"/>
    <property type="match status" value="1"/>
</dbReference>
<evidence type="ECO:0000256" key="5">
    <source>
        <dbReference type="ARBA" id="ARBA00023274"/>
    </source>
</evidence>
<dbReference type="FunFam" id="2.30.30.30:FF:000001">
    <property type="entry name" value="50S ribosomal protein L2"/>
    <property type="match status" value="1"/>
</dbReference>
<dbReference type="InterPro" id="IPR014722">
    <property type="entry name" value="Rib_uL2_dom2"/>
</dbReference>
<evidence type="ECO:0000259" key="10">
    <source>
        <dbReference type="SMART" id="SM01383"/>
    </source>
</evidence>
<sequence length="313" mass="34413">MFLHRSDVPYMKKIIPNSPGALWYRKPVYPYLHKGGPFLPLTKALRKKGGRNNQGRVTVRGRGGGHKRRLRIIDFLRAEPGAHTVVRIEHDPNRTAHIALISNDKTERLSYIIAPQGIRAGDKVESFRMGIPQELVDYMGGQVDPALLSARTVLPGNCLPMHMIPPGTIIHNVGLTSRGPAKLCRSAGTYARLVSKDASAKQAAVRLQSGEVRYVSLNACATVGVVSNPDHQNAVFGKAGRRRWLGRRPKVRGMAMNACDHPHGGGRGKSKGNVPSQSATGVLAKGYKTRRGKNFNKYKMRDRPRGKNNRVTA</sequence>
<dbReference type="FunFam" id="2.40.50.140:FF:000128">
    <property type="entry name" value="50S ribosomal protein L2"/>
    <property type="match status" value="1"/>
</dbReference>
<dbReference type="PANTHER" id="PTHR13691:SF5">
    <property type="entry name" value="LARGE RIBOSOMAL SUBUNIT PROTEIN UL2M"/>
    <property type="match status" value="1"/>
</dbReference>
<dbReference type="FunFam" id="4.10.950.10:FF:000001">
    <property type="entry name" value="50S ribosomal protein L2"/>
    <property type="match status" value="1"/>
</dbReference>
<dbReference type="InterPro" id="IPR014726">
    <property type="entry name" value="Ribosomal_uL2_dom3"/>
</dbReference>
<dbReference type="GO" id="GO:0003723">
    <property type="term" value="F:RNA binding"/>
    <property type="evidence" value="ECO:0007669"/>
    <property type="project" value="InterPro"/>
</dbReference>
<dbReference type="InterPro" id="IPR012340">
    <property type="entry name" value="NA-bd_OB-fold"/>
</dbReference>
<feature type="compositionally biased region" description="Basic residues" evidence="8">
    <location>
        <begin position="287"/>
        <end position="298"/>
    </location>
</feature>
<keyword evidence="12" id="KW-1185">Reference proteome</keyword>
<keyword evidence="3" id="KW-0689">Ribosomal protein</keyword>
<reference evidence="12" key="1">
    <citation type="submission" date="2016-02" db="EMBL/GenBank/DDBJ databases">
        <title>Comparative genomics of biotechnologically important yeasts.</title>
        <authorList>
            <consortium name="DOE Joint Genome Institute"/>
            <person name="Riley R."/>
            <person name="Haridas S."/>
            <person name="Wolfe K.H."/>
            <person name="Lopes M.R."/>
            <person name="Hittinger C.T."/>
            <person name="Goker M."/>
            <person name="Salamov A."/>
            <person name="Wisecaver J."/>
            <person name="Long T.M."/>
            <person name="Aerts A.L."/>
            <person name="Barry K."/>
            <person name="Choi C."/>
            <person name="Clum A."/>
            <person name="Coughlan A.Y."/>
            <person name="Deshpande S."/>
            <person name="Douglass A.P."/>
            <person name="Hanson S.J."/>
            <person name="Klenk H.-P."/>
            <person name="Labutti K."/>
            <person name="Lapidus A."/>
            <person name="Lindquist E."/>
            <person name="Lipzen A."/>
            <person name="Meier-Kolthoff J.P."/>
            <person name="Ohm R.A."/>
            <person name="Otillar R.P."/>
            <person name="Pangilinan J."/>
            <person name="Peng Y."/>
            <person name="Rokas A."/>
            <person name="Rosa C.A."/>
            <person name="Scheuner C."/>
            <person name="Sibirny A.A."/>
            <person name="Slot J.C."/>
            <person name="Stielow J.B."/>
            <person name="Sun H."/>
            <person name="Kurtzman C.P."/>
            <person name="Blackwell M."/>
            <person name="Jeffries T.W."/>
            <person name="Grigoriev I.V."/>
        </authorList>
    </citation>
    <scope>NUCLEOTIDE SEQUENCE [LARGE SCALE GENOMIC DNA]</scope>
    <source>
        <strain evidence="12">NRRL Y-17796</strain>
    </source>
</reference>
<proteinExistence type="inferred from homology"/>
<evidence type="ECO:0000256" key="7">
    <source>
        <dbReference type="ARBA" id="ARBA00069872"/>
    </source>
</evidence>
<dbReference type="SMART" id="SM01383">
    <property type="entry name" value="Ribosomal_L2"/>
    <property type="match status" value="1"/>
</dbReference>
<dbReference type="InterPro" id="IPR005880">
    <property type="entry name" value="Ribosomal_uL2_bac/org-type"/>
</dbReference>
<comment type="similarity">
    <text evidence="2">Belongs to the universal ribosomal protein uL2 family.</text>
</comment>
<dbReference type="AlphaFoldDB" id="A0A1E4TDN7"/>
<feature type="domain" description="Large ribosomal subunit protein uL2 C-terminal" evidence="9">
    <location>
        <begin position="153"/>
        <end position="283"/>
    </location>
</feature>
<dbReference type="InterPro" id="IPR022669">
    <property type="entry name" value="Ribosomal_uL2_C"/>
</dbReference>
<dbReference type="SMART" id="SM01382">
    <property type="entry name" value="Ribosomal_L2_C"/>
    <property type="match status" value="1"/>
</dbReference>
<evidence type="ECO:0000313" key="11">
    <source>
        <dbReference type="EMBL" id="ODV89849.1"/>
    </source>
</evidence>
<evidence type="ECO:0000256" key="2">
    <source>
        <dbReference type="ARBA" id="ARBA00005636"/>
    </source>
</evidence>
<accession>A0A1E4TDN7</accession>
<evidence type="ECO:0000256" key="3">
    <source>
        <dbReference type="ARBA" id="ARBA00022980"/>
    </source>
</evidence>
<dbReference type="InterPro" id="IPR022666">
    <property type="entry name" value="Ribosomal_uL2_RNA-bd_dom"/>
</dbReference>
<dbReference type="InterPro" id="IPR008991">
    <property type="entry name" value="Translation_prot_SH3-like_sf"/>
</dbReference>
<dbReference type="SUPFAM" id="SSF50104">
    <property type="entry name" value="Translation proteins SH3-like domain"/>
    <property type="match status" value="1"/>
</dbReference>
<gene>
    <name evidence="11" type="ORF">CANCADRAFT_23992</name>
</gene>
<dbReference type="PIRSF" id="PIRSF002158">
    <property type="entry name" value="Ribosomal_L2"/>
    <property type="match status" value="1"/>
</dbReference>